<name>A0A8J6N422_9DELT</name>
<feature type="non-terminal residue" evidence="1">
    <location>
        <position position="147"/>
    </location>
</feature>
<dbReference type="InterPro" id="IPR050238">
    <property type="entry name" value="DNA_Rep/Repair_Clamp_Loader"/>
</dbReference>
<evidence type="ECO:0000313" key="2">
    <source>
        <dbReference type="Proteomes" id="UP000650524"/>
    </source>
</evidence>
<dbReference type="SUPFAM" id="SSF52540">
    <property type="entry name" value="P-loop containing nucleoside triphosphate hydrolases"/>
    <property type="match status" value="1"/>
</dbReference>
<sequence length="147" mass="16266">MLFSEIIGQEKAKRFLKRVMSEERIPHAYLFTGIPGIGKTSMAKALTMALNCHEPADFDGCGQCPSCRQLLGGNFPDFIHIEPDGQNIKIEQIRDLNRSLSFAPLSARHRVCVVQQAEAMTGEAANSFLKTLEEPPPGNILILNARE</sequence>
<dbReference type="Proteomes" id="UP000650524">
    <property type="component" value="Unassembled WGS sequence"/>
</dbReference>
<accession>A0A8J6N422</accession>
<dbReference type="PANTHER" id="PTHR11669:SF8">
    <property type="entry name" value="DNA POLYMERASE III SUBUNIT DELTA"/>
    <property type="match status" value="1"/>
</dbReference>
<dbReference type="GO" id="GO:0005524">
    <property type="term" value="F:ATP binding"/>
    <property type="evidence" value="ECO:0007669"/>
    <property type="project" value="UniProtKB-KW"/>
</dbReference>
<dbReference type="InterPro" id="IPR027417">
    <property type="entry name" value="P-loop_NTPase"/>
</dbReference>
<proteinExistence type="predicted"/>
<evidence type="ECO:0000313" key="1">
    <source>
        <dbReference type="EMBL" id="MBC8178720.1"/>
    </source>
</evidence>
<dbReference type="GO" id="GO:0006261">
    <property type="term" value="P:DNA-templated DNA replication"/>
    <property type="evidence" value="ECO:0007669"/>
    <property type="project" value="TreeGrafter"/>
</dbReference>
<gene>
    <name evidence="1" type="ORF">H8E19_15050</name>
</gene>
<dbReference type="PANTHER" id="PTHR11669">
    <property type="entry name" value="REPLICATION FACTOR C / DNA POLYMERASE III GAMMA-TAU SUBUNIT"/>
    <property type="match status" value="1"/>
</dbReference>
<dbReference type="Pfam" id="PF13177">
    <property type="entry name" value="DNA_pol3_delta2"/>
    <property type="match status" value="1"/>
</dbReference>
<protein>
    <submittedName>
        <fullName evidence="1">ATP-binding protein</fullName>
    </submittedName>
</protein>
<keyword evidence="1" id="KW-0547">Nucleotide-binding</keyword>
<organism evidence="1 2">
    <name type="scientific">Candidatus Desulfacyla euxinica</name>
    <dbReference type="NCBI Taxonomy" id="2841693"/>
    <lineage>
        <taxon>Bacteria</taxon>
        <taxon>Deltaproteobacteria</taxon>
        <taxon>Candidatus Desulfacyla</taxon>
    </lineage>
</organism>
<dbReference type="Gene3D" id="3.40.50.300">
    <property type="entry name" value="P-loop containing nucleotide triphosphate hydrolases"/>
    <property type="match status" value="1"/>
</dbReference>
<keyword evidence="1" id="KW-0067">ATP-binding</keyword>
<dbReference type="EMBL" id="JACNJD010000307">
    <property type="protein sequence ID" value="MBC8178720.1"/>
    <property type="molecule type" value="Genomic_DNA"/>
</dbReference>
<comment type="caution">
    <text evidence="1">The sequence shown here is derived from an EMBL/GenBank/DDBJ whole genome shotgun (WGS) entry which is preliminary data.</text>
</comment>
<reference evidence="1 2" key="1">
    <citation type="submission" date="2020-08" db="EMBL/GenBank/DDBJ databases">
        <title>Bridging the membrane lipid divide: bacteria of the FCB group superphylum have the potential to synthesize archaeal ether lipids.</title>
        <authorList>
            <person name="Villanueva L."/>
            <person name="Von Meijenfeldt F.A.B."/>
            <person name="Westbye A.B."/>
            <person name="Yadav S."/>
            <person name="Hopmans E.C."/>
            <person name="Dutilh B.E."/>
            <person name="Sinninghe Damste J.S."/>
        </authorList>
    </citation>
    <scope>NUCLEOTIDE SEQUENCE [LARGE SCALE GENOMIC DNA]</scope>
    <source>
        <strain evidence="1">NIOZ-UU27</strain>
    </source>
</reference>
<dbReference type="AlphaFoldDB" id="A0A8J6N422"/>